<accession>A0A6C0DTW5</accession>
<organism evidence="1">
    <name type="scientific">viral metagenome</name>
    <dbReference type="NCBI Taxonomy" id="1070528"/>
    <lineage>
        <taxon>unclassified sequences</taxon>
        <taxon>metagenomes</taxon>
        <taxon>organismal metagenomes</taxon>
    </lineage>
</organism>
<reference evidence="1" key="1">
    <citation type="journal article" date="2020" name="Nature">
        <title>Giant virus diversity and host interactions through global metagenomics.</title>
        <authorList>
            <person name="Schulz F."/>
            <person name="Roux S."/>
            <person name="Paez-Espino D."/>
            <person name="Jungbluth S."/>
            <person name="Walsh D.A."/>
            <person name="Denef V.J."/>
            <person name="McMahon K.D."/>
            <person name="Konstantinidis K.T."/>
            <person name="Eloe-Fadrosh E.A."/>
            <person name="Kyrpides N.C."/>
            <person name="Woyke T."/>
        </authorList>
    </citation>
    <scope>NUCLEOTIDE SEQUENCE</scope>
    <source>
        <strain evidence="1">GVMAG-M-3300023174-47</strain>
    </source>
</reference>
<evidence type="ECO:0000313" key="1">
    <source>
        <dbReference type="EMBL" id="QHT18655.1"/>
    </source>
</evidence>
<protein>
    <submittedName>
        <fullName evidence="1">Uncharacterized protein</fullName>
    </submittedName>
</protein>
<dbReference type="EMBL" id="MN739658">
    <property type="protein sequence ID" value="QHT18655.1"/>
    <property type="molecule type" value="Genomic_DNA"/>
</dbReference>
<name>A0A6C0DTW5_9ZZZZ</name>
<sequence length="129" mass="15078">MSKKVLIQAFFDQFMSFSKELCGMYPDDADFSLFSNTLGLMKMTNPSLVIKYVSDNVLQYEDKIMSKDESFFMQNEFSEYQSDIDMNVFSKLKQYVESMPPVSKEHVWTYIQNIVRLAKAIRSVGNYPE</sequence>
<proteinExistence type="predicted"/>
<dbReference type="AlphaFoldDB" id="A0A6C0DTW5"/>